<dbReference type="STRING" id="679926.Mpet_1208"/>
<proteinExistence type="predicted"/>
<dbReference type="HOGENOM" id="CLU_3021014_0_0_2"/>
<dbReference type="Proteomes" id="UP000006565">
    <property type="component" value="Chromosome"/>
</dbReference>
<evidence type="ECO:0000313" key="1">
    <source>
        <dbReference type="EMBL" id="ADN35969.1"/>
    </source>
</evidence>
<dbReference type="KEGG" id="mpi:Mpet_1208"/>
<dbReference type="AlphaFoldDB" id="E1RDL6"/>
<keyword evidence="2" id="KW-1185">Reference proteome</keyword>
<reference evidence="1 2" key="1">
    <citation type="journal article" date="2010" name="Stand. Genomic Sci.">
        <title>Complete genome sequence of Methanoplanus petrolearius type strain (SEBR 4847).</title>
        <authorList>
            <person name="Brambilla E."/>
            <person name="Djao O.D."/>
            <person name="Daligault H."/>
            <person name="Lapidus A."/>
            <person name="Lucas S."/>
            <person name="Hammon N."/>
            <person name="Nolan M."/>
            <person name="Tice H."/>
            <person name="Cheng J.F."/>
            <person name="Han C."/>
            <person name="Tapia R."/>
            <person name="Goodwin L."/>
            <person name="Pitluck S."/>
            <person name="Liolios K."/>
            <person name="Ivanova N."/>
            <person name="Mavromatis K."/>
            <person name="Mikhailova N."/>
            <person name="Pati A."/>
            <person name="Chen A."/>
            <person name="Palaniappan K."/>
            <person name="Land M."/>
            <person name="Hauser L."/>
            <person name="Chang Y.J."/>
            <person name="Jeffries C.D."/>
            <person name="Rohde M."/>
            <person name="Spring S."/>
            <person name="Sikorski J."/>
            <person name="Goker M."/>
            <person name="Woyke T."/>
            <person name="Bristow J."/>
            <person name="Eisen J.A."/>
            <person name="Markowitz V."/>
            <person name="Hugenholtz P."/>
            <person name="Kyrpides N.C."/>
            <person name="Klenk H.P."/>
        </authorList>
    </citation>
    <scope>NUCLEOTIDE SEQUENCE [LARGE SCALE GENOMIC DNA]</scope>
    <source>
        <strain evidence="2">DSM 11571 / OCM 486 / SEBR 4847</strain>
    </source>
</reference>
<protein>
    <submittedName>
        <fullName evidence="1">Uncharacterized protein</fullName>
    </submittedName>
</protein>
<gene>
    <name evidence="1" type="ordered locus">Mpet_1208</name>
</gene>
<dbReference type="EMBL" id="CP002117">
    <property type="protein sequence ID" value="ADN35969.1"/>
    <property type="molecule type" value="Genomic_DNA"/>
</dbReference>
<dbReference type="SUPFAM" id="SSF143011">
    <property type="entry name" value="RelE-like"/>
    <property type="match status" value="1"/>
</dbReference>
<name>E1RDL6_METP4</name>
<accession>E1RDL6</accession>
<dbReference type="eggNOG" id="arCOG01665">
    <property type="taxonomic scope" value="Archaea"/>
</dbReference>
<organism evidence="1 2">
    <name type="scientific">Methanolacinia petrolearia (strain DSM 11571 / OCM 486 / SEBR 4847)</name>
    <name type="common">Methanoplanus petrolearius</name>
    <dbReference type="NCBI Taxonomy" id="679926"/>
    <lineage>
        <taxon>Archaea</taxon>
        <taxon>Methanobacteriati</taxon>
        <taxon>Methanobacteriota</taxon>
        <taxon>Stenosarchaea group</taxon>
        <taxon>Methanomicrobia</taxon>
        <taxon>Methanomicrobiales</taxon>
        <taxon>Methanomicrobiaceae</taxon>
        <taxon>Methanolacinia</taxon>
    </lineage>
</organism>
<sequence>MNTESISMEDMKKEIDTIKEEIFRIRIGDYRVLHEVDFGVEIIGRIKIGKRSNVY</sequence>
<evidence type="ECO:0000313" key="2">
    <source>
        <dbReference type="Proteomes" id="UP000006565"/>
    </source>
</evidence>
<dbReference type="Gene3D" id="3.30.2310.20">
    <property type="entry name" value="RelE-like"/>
    <property type="match status" value="1"/>
</dbReference>
<dbReference type="InterPro" id="IPR035093">
    <property type="entry name" value="RelE/ParE_toxin_dom_sf"/>
</dbReference>
<dbReference type="GeneID" id="58788808"/>
<dbReference type="RefSeq" id="WP_013329147.1">
    <property type="nucleotide sequence ID" value="NC_014507.1"/>
</dbReference>
<dbReference type="OrthoDB" id="97626at2157"/>